<evidence type="ECO:0000256" key="3">
    <source>
        <dbReference type="ARBA" id="ARBA00004496"/>
    </source>
</evidence>
<dbReference type="InterPro" id="IPR036213">
    <property type="entry name" value="Calpain_III_sf"/>
</dbReference>
<evidence type="ECO:0000256" key="7">
    <source>
        <dbReference type="ARBA" id="ARBA00022670"/>
    </source>
</evidence>
<evidence type="ECO:0000256" key="9">
    <source>
        <dbReference type="ARBA" id="ARBA00022737"/>
    </source>
</evidence>
<dbReference type="SUPFAM" id="SSF49758">
    <property type="entry name" value="Calpain large subunit, middle domain (domain III)"/>
    <property type="match status" value="2"/>
</dbReference>
<evidence type="ECO:0000256" key="12">
    <source>
        <dbReference type="ARBA" id="ARBA00022837"/>
    </source>
</evidence>
<feature type="active site" evidence="14">
    <location>
        <position position="106"/>
    </location>
</feature>
<dbReference type="InterPro" id="IPR022682">
    <property type="entry name" value="Calpain_domain_III"/>
</dbReference>
<dbReference type="InterPro" id="IPR001300">
    <property type="entry name" value="Peptidase_C2_calpain_cat"/>
</dbReference>
<evidence type="ECO:0000256" key="1">
    <source>
        <dbReference type="ARBA" id="ARBA00001223"/>
    </source>
</evidence>
<keyword evidence="10 14" id="KW-0378">Hydrolase</keyword>
<dbReference type="PROSITE" id="PS00139">
    <property type="entry name" value="THIOL_PROTEASE_CYS"/>
    <property type="match status" value="2"/>
</dbReference>
<dbReference type="FunFam" id="1.10.238.10:FF:000099">
    <property type="entry name" value="calpain-2 catalytic subunit"/>
    <property type="match status" value="1"/>
</dbReference>
<evidence type="ECO:0000313" key="17">
    <source>
        <dbReference type="EMBL" id="TRY97820.1"/>
    </source>
</evidence>
<dbReference type="FunFam" id="2.60.120.380:FF:000001">
    <property type="entry name" value="Calpain-1 catalytic subunit"/>
    <property type="match status" value="2"/>
</dbReference>
<feature type="domain" description="EF-hand" evidence="16">
    <location>
        <begin position="1322"/>
        <end position="1357"/>
    </location>
</feature>
<keyword evidence="7 14" id="KW-0645">Protease</keyword>
<dbReference type="EMBL" id="SRMA01025208">
    <property type="protein sequence ID" value="TRY97820.1"/>
    <property type="molecule type" value="Genomic_DNA"/>
</dbReference>
<organism evidence="17 18">
    <name type="scientific">Danionella cerebrum</name>
    <dbReference type="NCBI Taxonomy" id="2873325"/>
    <lineage>
        <taxon>Eukaryota</taxon>
        <taxon>Metazoa</taxon>
        <taxon>Chordata</taxon>
        <taxon>Craniata</taxon>
        <taxon>Vertebrata</taxon>
        <taxon>Euteleostomi</taxon>
        <taxon>Actinopterygii</taxon>
        <taxon>Neopterygii</taxon>
        <taxon>Teleostei</taxon>
        <taxon>Ostariophysi</taxon>
        <taxon>Cypriniformes</taxon>
        <taxon>Danionidae</taxon>
        <taxon>Danioninae</taxon>
        <taxon>Danionella</taxon>
    </lineage>
</organism>
<reference evidence="17 18" key="1">
    <citation type="journal article" date="2019" name="Sci. Data">
        <title>Hybrid genome assembly and annotation of Danionella translucida.</title>
        <authorList>
            <person name="Kadobianskyi M."/>
            <person name="Schulze L."/>
            <person name="Schuelke M."/>
            <person name="Judkewitz B."/>
        </authorList>
    </citation>
    <scope>NUCLEOTIDE SEQUENCE [LARGE SCALE GENOMIC DNA]</scope>
    <source>
        <strain evidence="17 18">Bolton</strain>
    </source>
</reference>
<protein>
    <recommendedName>
        <fullName evidence="5">calpain-2</fullName>
        <ecNumber evidence="5">3.4.22.53</ecNumber>
    </recommendedName>
</protein>
<feature type="domain" description="Calpain catalytic" evidence="15">
    <location>
        <begin position="776"/>
        <end position="1075"/>
    </location>
</feature>
<dbReference type="PROSITE" id="PS50203">
    <property type="entry name" value="CALPAIN_CAT"/>
    <property type="match status" value="2"/>
</dbReference>
<keyword evidence="12" id="KW-0106">Calcium</keyword>
<dbReference type="GO" id="GO:0005509">
    <property type="term" value="F:calcium ion binding"/>
    <property type="evidence" value="ECO:0007669"/>
    <property type="project" value="InterPro"/>
</dbReference>
<comment type="cofactor">
    <cofactor evidence="2">
        <name>Ca(2+)</name>
        <dbReference type="ChEBI" id="CHEBI:29108"/>
    </cofactor>
</comment>
<dbReference type="CDD" id="cd00214">
    <property type="entry name" value="Calpain_III"/>
    <property type="match status" value="2"/>
</dbReference>
<evidence type="ECO:0000256" key="6">
    <source>
        <dbReference type="ARBA" id="ARBA00022490"/>
    </source>
</evidence>
<sequence>MSNIAKVLARRQDRDEEGLGSNQNAIAFNKQDFQTLKEECVSKRRLFCDPTFPAEPDSLGYNELGRYSSKTRGVQWKRPTELCSNPEFILGGANRTDICQGALGDCWLLAAIASLTLDKEILERVVPSGQTFTQDYAGIFHFQFWQYGEWMDVVIDDRLPTRDGKLLFVHSAEGSEFWSALLEKAYAKLNGSYEALTGGSTSEGFEDFTGGITENYELSKAPPNLFKLIQKALGLGSLLGCSIDITSSYETEAVTSLKLVKGHAYSLTAAEEVHFKGRPVQLVRIRNPWGEVEWTGPWSDDSKEWDSVQPEEKAKLDYSAEDGEFWMALTDFIQQFSKLEICNLTPDTLSSDEISRWNYSQFEGNWRVGITAGGCRNNPATFCSNPQFLIKLEDVDDDPDDGEDGCTILVGLMQKDGRKDKRFGRDLNTIGFAIYKVPEELKGRSGVHLGPDVLLRQRSVAGSQTFTNLREVSERLRLPPGEYIIIPSTFEPHRKGSFILRVFTEKEAVAGPMQTEISADVKKHYVSEKDVDPHFKRLFSQVAGSDSEVSIYELQKILDTVVSKRTDLKTDGFTLETCRHIISLLDRDGTGKLGLLEFHTLWIKIQKYLEIFKHRDSDNSGTMSSHEMRDAVKEAGFQLNNEILEVIISRYANQEFAIDFDSFVSCMVRLELLFKMFKVFDKKDSGKIELDILQVMHEMALLGSQLISYNNNFISYNSDGHSRTRIKSQAEMSGIASKLQQNRARAAGIGTNAQAVKFLNQDYEGLKRECLEGGRLFQDDMFEANVTALGFKELGPNSSKVRGVEWLRPKQLTSNPTFISGGATRTDICQGALGDCWLLAAIASLTLNQDVFARVVPSAQSFDGDYAGIFHFQFWQFGEWVDVVIDDRLPTRKGELLFVHSAEGSEFWSALLEKAYAKLNGCYEALSGGSTTEGFEDFTGGIAEVHELSKPAPNLFKTIQKALSWGSLLGCSIDITSTADSEAITSQKLVKGHAYSVTGAEEVEFRGELTKLIRIRNPWGQVEWTGPWSDGSAEWRQICDGDRERLNSKAEDGEFWMSFTDFLRHYSRVEICNLTPDALTDDSVNKWALSKFDGNWRRGSTAGGCRNYPNSFWMNPQFLIKLEEQDDDPTDNETGCSFVVGLIQKNRRKMRKVGEDMNTIGFAIYEVPAENRSSVLLLQYVGQRNVHLDRNFFVRHASAARSETFINLREVCSRFCLPPGEYLIVPSTFEPNKDGDFCVRVFSEKQAEFQELDDPTKMNVPEIDIKEVDIDSRFRSLFGQLAGADCEISPFELQNILNKVITKRNKDGTGKLGLLEFKILWTKIEQFLDIYCKNDKDKSGTMSSGELREAIEKSGFSLNNALHQIMVARYSDSNLMIDFDNFVSCLLRLECMFKAFKILDKDNDGTVELNLMEWLNVSLL</sequence>
<feature type="active site" evidence="13 14">
    <location>
        <position position="836"/>
    </location>
</feature>
<dbReference type="Gene3D" id="1.10.238.10">
    <property type="entry name" value="EF-hand"/>
    <property type="match status" value="2"/>
</dbReference>
<evidence type="ECO:0000256" key="8">
    <source>
        <dbReference type="ARBA" id="ARBA00022723"/>
    </source>
</evidence>
<dbReference type="PROSITE" id="PS00018">
    <property type="entry name" value="EF_HAND_1"/>
    <property type="match status" value="2"/>
</dbReference>
<dbReference type="CDD" id="cd00044">
    <property type="entry name" value="CysPc"/>
    <property type="match status" value="2"/>
</dbReference>
<evidence type="ECO:0000256" key="11">
    <source>
        <dbReference type="ARBA" id="ARBA00022807"/>
    </source>
</evidence>
<evidence type="ECO:0000259" key="15">
    <source>
        <dbReference type="PROSITE" id="PS50203"/>
    </source>
</evidence>
<evidence type="ECO:0000256" key="14">
    <source>
        <dbReference type="PROSITE-ProRule" id="PRU00239"/>
    </source>
</evidence>
<comment type="catalytic activity">
    <reaction evidence="1">
        <text>Broad endopeptidase specificity.</text>
        <dbReference type="EC" id="3.4.22.53"/>
    </reaction>
</comment>
<feature type="active site" evidence="13 14">
    <location>
        <position position="1017"/>
    </location>
</feature>
<dbReference type="InterPro" id="IPR000169">
    <property type="entry name" value="Pept_cys_AS"/>
</dbReference>
<dbReference type="InterPro" id="IPR033883">
    <property type="entry name" value="C2_III"/>
</dbReference>
<feature type="active site" evidence="14">
    <location>
        <position position="287"/>
    </location>
</feature>
<feature type="active site" evidence="14">
    <location>
        <position position="263"/>
    </location>
</feature>
<dbReference type="SMART" id="SM00230">
    <property type="entry name" value="CysPc"/>
    <property type="match status" value="2"/>
</dbReference>
<dbReference type="STRING" id="623744.A0A553R6K8"/>
<evidence type="ECO:0000256" key="10">
    <source>
        <dbReference type="ARBA" id="ARBA00022801"/>
    </source>
</evidence>
<dbReference type="Proteomes" id="UP000316079">
    <property type="component" value="Unassembled WGS sequence"/>
</dbReference>
<evidence type="ECO:0000313" key="18">
    <source>
        <dbReference type="Proteomes" id="UP000316079"/>
    </source>
</evidence>
<dbReference type="SMART" id="SM00054">
    <property type="entry name" value="EFh"/>
    <property type="match status" value="6"/>
</dbReference>
<dbReference type="InterPro" id="IPR002048">
    <property type="entry name" value="EF_hand_dom"/>
</dbReference>
<dbReference type="Pfam" id="PF00648">
    <property type="entry name" value="Peptidase_C2"/>
    <property type="match status" value="2"/>
</dbReference>
<name>A0A553R6K8_9TELE</name>
<keyword evidence="6" id="KW-0963">Cytoplasm</keyword>
<comment type="subcellular location">
    <subcellularLocation>
        <location evidence="3">Cytoplasm</location>
    </subcellularLocation>
</comment>
<dbReference type="GO" id="GO:0006508">
    <property type="term" value="P:proteolysis"/>
    <property type="evidence" value="ECO:0007669"/>
    <property type="project" value="UniProtKB-KW"/>
</dbReference>
<dbReference type="PANTHER" id="PTHR10183:SF409">
    <property type="entry name" value="CALPAIN-8"/>
    <property type="match status" value="1"/>
</dbReference>
<dbReference type="Pfam" id="PF13833">
    <property type="entry name" value="EF-hand_8"/>
    <property type="match status" value="1"/>
</dbReference>
<dbReference type="SUPFAM" id="SSF47473">
    <property type="entry name" value="EF-hand"/>
    <property type="match status" value="2"/>
</dbReference>
<evidence type="ECO:0000256" key="13">
    <source>
        <dbReference type="PIRSR" id="PIRSR622684-1"/>
    </source>
</evidence>
<evidence type="ECO:0000256" key="4">
    <source>
        <dbReference type="ARBA" id="ARBA00007623"/>
    </source>
</evidence>
<dbReference type="PANTHER" id="PTHR10183">
    <property type="entry name" value="CALPAIN"/>
    <property type="match status" value="1"/>
</dbReference>
<evidence type="ECO:0000256" key="5">
    <source>
        <dbReference type="ARBA" id="ARBA00012481"/>
    </source>
</evidence>
<dbReference type="PROSITE" id="PS50222">
    <property type="entry name" value="EF_HAND_2"/>
    <property type="match status" value="3"/>
</dbReference>
<dbReference type="FunFam" id="3.90.70.10:FF:000001">
    <property type="entry name" value="Calpain-1 catalytic subunit"/>
    <property type="match status" value="2"/>
</dbReference>
<accession>A0A553R6K8</accession>
<gene>
    <name evidence="17" type="ORF">DNTS_014956</name>
</gene>
<dbReference type="GO" id="GO:0005737">
    <property type="term" value="C:cytoplasm"/>
    <property type="evidence" value="ECO:0007669"/>
    <property type="project" value="UniProtKB-SubCell"/>
</dbReference>
<comment type="caution">
    <text evidence="17">The sequence shown here is derived from an EMBL/GenBank/DDBJ whole genome shotgun (WGS) entry which is preliminary data.</text>
</comment>
<keyword evidence="9" id="KW-0677">Repeat</keyword>
<evidence type="ECO:0000256" key="2">
    <source>
        <dbReference type="ARBA" id="ARBA00001913"/>
    </source>
</evidence>
<dbReference type="SMART" id="SM00720">
    <property type="entry name" value="calpain_III"/>
    <property type="match status" value="2"/>
</dbReference>
<comment type="similarity">
    <text evidence="4">Belongs to the peptidase C2 family.</text>
</comment>
<dbReference type="InterPro" id="IPR018247">
    <property type="entry name" value="EF_Hand_1_Ca_BS"/>
</dbReference>
<dbReference type="PRINTS" id="PR00704">
    <property type="entry name" value="CALPAIN"/>
</dbReference>
<dbReference type="Gene3D" id="2.60.120.380">
    <property type="match status" value="2"/>
</dbReference>
<dbReference type="GO" id="GO:0004198">
    <property type="term" value="F:calcium-dependent cysteine-type endopeptidase activity"/>
    <property type="evidence" value="ECO:0007669"/>
    <property type="project" value="UniProtKB-EC"/>
</dbReference>
<dbReference type="InterPro" id="IPR011992">
    <property type="entry name" value="EF-hand-dom_pair"/>
</dbReference>
<dbReference type="Gene3D" id="3.90.70.10">
    <property type="entry name" value="Cysteine proteinases"/>
    <property type="match status" value="2"/>
</dbReference>
<keyword evidence="18" id="KW-1185">Reference proteome</keyword>
<dbReference type="InterPro" id="IPR038765">
    <property type="entry name" value="Papain-like_cys_pep_sf"/>
</dbReference>
<keyword evidence="8" id="KW-0479">Metal-binding</keyword>
<dbReference type="OrthoDB" id="424753at2759"/>
<dbReference type="Pfam" id="PF01067">
    <property type="entry name" value="Calpain_III"/>
    <property type="match status" value="2"/>
</dbReference>
<dbReference type="EC" id="3.4.22.53" evidence="5"/>
<feature type="active site" evidence="13 14">
    <location>
        <position position="993"/>
    </location>
</feature>
<dbReference type="SUPFAM" id="SSF54001">
    <property type="entry name" value="Cysteine proteinases"/>
    <property type="match status" value="2"/>
</dbReference>
<feature type="domain" description="Calpain catalytic" evidence="15">
    <location>
        <begin position="46"/>
        <end position="345"/>
    </location>
</feature>
<proteinExistence type="inferred from homology"/>
<dbReference type="InterPro" id="IPR022684">
    <property type="entry name" value="Calpain_cysteine_protease"/>
</dbReference>
<evidence type="ECO:0000259" key="16">
    <source>
        <dbReference type="PROSITE" id="PS50222"/>
    </source>
</evidence>
<dbReference type="InterPro" id="IPR022683">
    <property type="entry name" value="Calpain_III"/>
</dbReference>
<feature type="domain" description="EF-hand" evidence="16">
    <location>
        <begin position="603"/>
        <end position="638"/>
    </location>
</feature>
<keyword evidence="11 14" id="KW-0788">Thiol protease</keyword>
<feature type="domain" description="EF-hand" evidence="16">
    <location>
        <begin position="668"/>
        <end position="703"/>
    </location>
</feature>